<dbReference type="PANTHER" id="PTHR43606:SF1">
    <property type="entry name" value="PHOD-LIKE PHOSPHATASE METALLOPHOSPHATASE DOMAIN-CONTAINING PROTEIN"/>
    <property type="match status" value="1"/>
</dbReference>
<dbReference type="AlphaFoldDB" id="A0A2G1W9D8"/>
<dbReference type="EMBL" id="NIZW01000006">
    <property type="protein sequence ID" value="PHQ35647.1"/>
    <property type="molecule type" value="Genomic_DNA"/>
</dbReference>
<dbReference type="Proteomes" id="UP000225740">
    <property type="component" value="Unassembled WGS sequence"/>
</dbReference>
<dbReference type="InterPro" id="IPR052900">
    <property type="entry name" value="Phospholipid_Metab_Enz"/>
</dbReference>
<feature type="chain" id="PRO_5013666259" evidence="1">
    <location>
        <begin position="23"/>
        <end position="471"/>
    </location>
</feature>
<dbReference type="OrthoDB" id="9783365at2"/>
<dbReference type="GeneID" id="90608217"/>
<dbReference type="Pfam" id="PF09423">
    <property type="entry name" value="PhoD"/>
    <property type="match status" value="1"/>
</dbReference>
<dbReference type="InterPro" id="IPR018946">
    <property type="entry name" value="PhoD-like_MPP"/>
</dbReference>
<evidence type="ECO:0000259" key="3">
    <source>
        <dbReference type="Pfam" id="PF16655"/>
    </source>
</evidence>
<dbReference type="Gene3D" id="2.60.40.380">
    <property type="entry name" value="Purple acid phosphatase-like, N-terminal"/>
    <property type="match status" value="1"/>
</dbReference>
<feature type="signal peptide" evidence="1">
    <location>
        <begin position="1"/>
        <end position="22"/>
    </location>
</feature>
<dbReference type="Pfam" id="PF16655">
    <property type="entry name" value="PhoD_N"/>
    <property type="match status" value="1"/>
</dbReference>
<gene>
    <name evidence="4" type="ORF">CEE69_08480</name>
</gene>
<sequence length="471" mass="53602">MMRSRLALVFLALLVCPSLVQAQQHFLGQGVMSGEVTSTSVLLQTRLTAREGLDESGDLPGRAGRVRFEWSVSPDFESSQTSDLLLAEPGNDFIVRHQVSSLAPGTRYYYRALVSAATEERPVEPIGQFQTLPGEDSETDVEFLVFSCMNYNKFLHGKKAKSSGPLTATEEDKRLGYPSLVHMKELSPAFFVGTGDIVYYDNPFRNAETLSQLRKCWHEQFRFPRLIDFLKEAPGYWSKDDHDFRFNDSDHDKDRLPLPQTGIDVFREQLPIVPAGDQDSPTYRTFRVNKHLQIWLTEGRDYRSPNRMKDGPEKTLWGNEQKQWLQSTLKASDAKWKLLISPTPLVGPDDAYKKDNHANLKGFRHEANEFFEWLESNEIDHFMTMCGDRHWQYHSIHPSGIQEFACGALNDENSRMGVLPGSRRGTDPDALIRQPFISPEPSGGFLSITAGEDLLIKFYNDEGKLLYEARP</sequence>
<protein>
    <submittedName>
        <fullName evidence="4">Alkaline phosphatase</fullName>
    </submittedName>
</protein>
<comment type="caution">
    <text evidence="4">The sequence shown here is derived from an EMBL/GenBank/DDBJ whole genome shotgun (WGS) entry which is preliminary data.</text>
</comment>
<dbReference type="SUPFAM" id="SSF56300">
    <property type="entry name" value="Metallo-dependent phosphatases"/>
    <property type="match status" value="1"/>
</dbReference>
<dbReference type="InterPro" id="IPR038607">
    <property type="entry name" value="PhoD-like_sf"/>
</dbReference>
<reference evidence="4 5" key="1">
    <citation type="submission" date="2017-06" db="EMBL/GenBank/DDBJ databases">
        <title>Description of Rhodopirellula bahusiensis sp. nov.</title>
        <authorList>
            <person name="Kizina J."/>
            <person name="Harder J."/>
        </authorList>
    </citation>
    <scope>NUCLEOTIDE SEQUENCE [LARGE SCALE GENOMIC DNA]</scope>
    <source>
        <strain evidence="4 5">SWK21</strain>
    </source>
</reference>
<evidence type="ECO:0000313" key="4">
    <source>
        <dbReference type="EMBL" id="PHQ35647.1"/>
    </source>
</evidence>
<feature type="domain" description="Phospholipase D N-terminal" evidence="3">
    <location>
        <begin position="29"/>
        <end position="131"/>
    </location>
</feature>
<feature type="domain" description="PhoD-like phosphatase metallophosphatase" evidence="2">
    <location>
        <begin position="143"/>
        <end position="413"/>
    </location>
</feature>
<organism evidence="4 5">
    <name type="scientific">Rhodopirellula bahusiensis</name>
    <dbReference type="NCBI Taxonomy" id="2014065"/>
    <lineage>
        <taxon>Bacteria</taxon>
        <taxon>Pseudomonadati</taxon>
        <taxon>Planctomycetota</taxon>
        <taxon>Planctomycetia</taxon>
        <taxon>Pirellulales</taxon>
        <taxon>Pirellulaceae</taxon>
        <taxon>Rhodopirellula</taxon>
    </lineage>
</organism>
<dbReference type="PANTHER" id="PTHR43606">
    <property type="entry name" value="PHOSPHATASE, PUTATIVE (AFU_ORTHOLOGUE AFUA_6G08710)-RELATED"/>
    <property type="match status" value="1"/>
</dbReference>
<dbReference type="RefSeq" id="WP_099260279.1">
    <property type="nucleotide sequence ID" value="NZ_NIZW01000006.1"/>
</dbReference>
<evidence type="ECO:0000259" key="2">
    <source>
        <dbReference type="Pfam" id="PF09423"/>
    </source>
</evidence>
<dbReference type="Gene3D" id="3.60.21.70">
    <property type="entry name" value="PhoD-like phosphatase"/>
    <property type="match status" value="1"/>
</dbReference>
<evidence type="ECO:0000256" key="1">
    <source>
        <dbReference type="SAM" id="SignalP"/>
    </source>
</evidence>
<evidence type="ECO:0000313" key="5">
    <source>
        <dbReference type="Proteomes" id="UP000225740"/>
    </source>
</evidence>
<keyword evidence="1" id="KW-0732">Signal</keyword>
<dbReference type="InterPro" id="IPR029052">
    <property type="entry name" value="Metallo-depent_PP-like"/>
</dbReference>
<proteinExistence type="predicted"/>
<accession>A0A2G1W9D8</accession>
<dbReference type="CDD" id="cd07389">
    <property type="entry name" value="MPP_PhoD"/>
    <property type="match status" value="1"/>
</dbReference>
<dbReference type="InterPro" id="IPR032093">
    <property type="entry name" value="PhoD_N"/>
</dbReference>
<keyword evidence="5" id="KW-1185">Reference proteome</keyword>
<name>A0A2G1W9D8_9BACT</name>